<dbReference type="AlphaFoldDB" id="A0A833S8Z4"/>
<feature type="compositionally biased region" description="Acidic residues" evidence="1">
    <location>
        <begin position="191"/>
        <end position="201"/>
    </location>
</feature>
<protein>
    <submittedName>
        <fullName evidence="2">Uncharacterized protein</fullName>
    </submittedName>
</protein>
<comment type="caution">
    <text evidence="2">The sequence shown here is derived from an EMBL/GenBank/DDBJ whole genome shotgun (WGS) entry which is preliminary data.</text>
</comment>
<feature type="compositionally biased region" description="Basic and acidic residues" evidence="1">
    <location>
        <begin position="75"/>
        <end position="91"/>
    </location>
</feature>
<evidence type="ECO:0000313" key="2">
    <source>
        <dbReference type="EMBL" id="KAF4037396.1"/>
    </source>
</evidence>
<sequence length="282" mass="30230">MESHLYEGIQTAEFYDKLENVLATQTNAFKVNIALGLALKKATQVASEAIGSSGDAAVAKRTSKRRSPSPSASDNRPKPRFVEREFNSGREDDAEFESTHDAPVGSVGGHSPVPSEHKDDSVQSLASDQGDHSPRPSVRSESPAVKAKCSSKAGGDEEENSRKRLSLAEGLARAKASKAEGAEPSKKQEEEKEEEEEEEGAIAEPGEVSNDLDQQQEEFQAAQRVCGGSVVAPVSQGAAINSRGYWPPEESFGADLFLELLVAPRGLVGDYTSRGIYERALV</sequence>
<gene>
    <name evidence="2" type="ORF">GN244_ATG10625</name>
</gene>
<reference evidence="2" key="1">
    <citation type="submission" date="2020-04" db="EMBL/GenBank/DDBJ databases">
        <title>Hybrid Assembly of Korean Phytophthora infestans isolates.</title>
        <authorList>
            <person name="Prokchorchik M."/>
            <person name="Lee Y."/>
            <person name="Seo J."/>
            <person name="Cho J.-H."/>
            <person name="Park Y.-E."/>
            <person name="Jang D.-C."/>
            <person name="Im J.-S."/>
            <person name="Choi J.-G."/>
            <person name="Park H.-J."/>
            <person name="Lee G.-B."/>
            <person name="Lee Y.-G."/>
            <person name="Hong S.-Y."/>
            <person name="Cho K."/>
            <person name="Sohn K.H."/>
        </authorList>
    </citation>
    <scope>NUCLEOTIDE SEQUENCE</scope>
    <source>
        <strain evidence="2">KR_1_A1</strain>
    </source>
</reference>
<dbReference type="Proteomes" id="UP000602510">
    <property type="component" value="Unassembled WGS sequence"/>
</dbReference>
<organism evidence="2 3">
    <name type="scientific">Phytophthora infestans</name>
    <name type="common">Potato late blight agent</name>
    <name type="synonym">Botrytis infestans</name>
    <dbReference type="NCBI Taxonomy" id="4787"/>
    <lineage>
        <taxon>Eukaryota</taxon>
        <taxon>Sar</taxon>
        <taxon>Stramenopiles</taxon>
        <taxon>Oomycota</taxon>
        <taxon>Peronosporomycetes</taxon>
        <taxon>Peronosporales</taxon>
        <taxon>Peronosporaceae</taxon>
        <taxon>Phytophthora</taxon>
    </lineage>
</organism>
<feature type="region of interest" description="Disordered" evidence="1">
    <location>
        <begin position="45"/>
        <end position="221"/>
    </location>
</feature>
<keyword evidence="3" id="KW-1185">Reference proteome</keyword>
<proteinExistence type="predicted"/>
<evidence type="ECO:0000313" key="3">
    <source>
        <dbReference type="Proteomes" id="UP000602510"/>
    </source>
</evidence>
<evidence type="ECO:0000256" key="1">
    <source>
        <dbReference type="SAM" id="MobiDB-lite"/>
    </source>
</evidence>
<dbReference type="EMBL" id="WSZM01000242">
    <property type="protein sequence ID" value="KAF4037396.1"/>
    <property type="molecule type" value="Genomic_DNA"/>
</dbReference>
<accession>A0A833S8Z4</accession>
<name>A0A833S8Z4_PHYIN</name>
<feature type="compositionally biased region" description="Basic and acidic residues" evidence="1">
    <location>
        <begin position="177"/>
        <end position="190"/>
    </location>
</feature>